<name>A0A840AR20_9HYPH</name>
<dbReference type="Gene3D" id="3.40.30.10">
    <property type="entry name" value="Glutaredoxin"/>
    <property type="match status" value="1"/>
</dbReference>
<dbReference type="RefSeq" id="WP_183398532.1">
    <property type="nucleotide sequence ID" value="NZ_JACIDS010000002.1"/>
</dbReference>
<sequence>MMALSNNAEERGCDRHILELYVAGDNLSSRRAIDNLDEIVSRLASRPDDVVVVDVRRDPKAAFSRQIFATPSLVSIRAGRRILIVGDLSDRDAVVERLSL</sequence>
<dbReference type="InterPro" id="IPR039022">
    <property type="entry name" value="KaiB-like"/>
</dbReference>
<dbReference type="PANTHER" id="PTHR41709:SF2">
    <property type="entry name" value="CIRCADIAN CLOCK PROTEIN KAIB2"/>
    <property type="match status" value="1"/>
</dbReference>
<feature type="domain" description="KaiB" evidence="1">
    <location>
        <begin position="19"/>
        <end position="100"/>
    </location>
</feature>
<dbReference type="Pfam" id="PF07689">
    <property type="entry name" value="KaiB"/>
    <property type="match status" value="1"/>
</dbReference>
<evidence type="ECO:0000313" key="3">
    <source>
        <dbReference type="Proteomes" id="UP000553963"/>
    </source>
</evidence>
<keyword evidence="3" id="KW-1185">Reference proteome</keyword>
<dbReference type="GO" id="GO:0048511">
    <property type="term" value="P:rhythmic process"/>
    <property type="evidence" value="ECO:0007669"/>
    <property type="project" value="InterPro"/>
</dbReference>
<evidence type="ECO:0000313" key="2">
    <source>
        <dbReference type="EMBL" id="MBB3930925.1"/>
    </source>
</evidence>
<dbReference type="SUPFAM" id="SSF52833">
    <property type="entry name" value="Thioredoxin-like"/>
    <property type="match status" value="1"/>
</dbReference>
<dbReference type="SMART" id="SM01248">
    <property type="entry name" value="KaiB"/>
    <property type="match status" value="1"/>
</dbReference>
<comment type="caution">
    <text evidence="2">The sequence shown here is derived from an EMBL/GenBank/DDBJ whole genome shotgun (WGS) entry which is preliminary data.</text>
</comment>
<protein>
    <recommendedName>
        <fullName evidence="1">KaiB domain-containing protein</fullName>
    </recommendedName>
</protein>
<accession>A0A840AR20</accession>
<dbReference type="Proteomes" id="UP000553963">
    <property type="component" value="Unassembled WGS sequence"/>
</dbReference>
<dbReference type="InterPro" id="IPR036249">
    <property type="entry name" value="Thioredoxin-like_sf"/>
</dbReference>
<gene>
    <name evidence="2" type="ORF">GGR25_001964</name>
</gene>
<proteinExistence type="predicted"/>
<dbReference type="EMBL" id="JACIDS010000002">
    <property type="protein sequence ID" value="MBB3930925.1"/>
    <property type="molecule type" value="Genomic_DNA"/>
</dbReference>
<dbReference type="InterPro" id="IPR011649">
    <property type="entry name" value="KaiB_domain"/>
</dbReference>
<reference evidence="2 3" key="1">
    <citation type="submission" date="2020-08" db="EMBL/GenBank/DDBJ databases">
        <title>Genomic Encyclopedia of Type Strains, Phase IV (KMG-IV): sequencing the most valuable type-strain genomes for metagenomic binning, comparative biology and taxonomic classification.</title>
        <authorList>
            <person name="Goeker M."/>
        </authorList>
    </citation>
    <scope>NUCLEOTIDE SEQUENCE [LARGE SCALE GENOMIC DNA]</scope>
    <source>
        <strain evidence="2 3">DSM 25966</strain>
    </source>
</reference>
<organism evidence="2 3">
    <name type="scientific">Kaistia hirudinis</name>
    <dbReference type="NCBI Taxonomy" id="1293440"/>
    <lineage>
        <taxon>Bacteria</taxon>
        <taxon>Pseudomonadati</taxon>
        <taxon>Pseudomonadota</taxon>
        <taxon>Alphaproteobacteria</taxon>
        <taxon>Hyphomicrobiales</taxon>
        <taxon>Kaistiaceae</taxon>
        <taxon>Kaistia</taxon>
    </lineage>
</organism>
<evidence type="ECO:0000259" key="1">
    <source>
        <dbReference type="SMART" id="SM01248"/>
    </source>
</evidence>
<dbReference type="PANTHER" id="PTHR41709">
    <property type="entry name" value="KAIB-LIKE PROTEIN 1"/>
    <property type="match status" value="1"/>
</dbReference>
<dbReference type="AlphaFoldDB" id="A0A840AR20"/>